<evidence type="ECO:0000313" key="3">
    <source>
        <dbReference type="Proteomes" id="UP000325529"/>
    </source>
</evidence>
<evidence type="ECO:0000313" key="2">
    <source>
        <dbReference type="EMBL" id="QEU91001.1"/>
    </source>
</evidence>
<accession>A0A5J6GAY9</accession>
<feature type="compositionally biased region" description="Low complexity" evidence="1">
    <location>
        <begin position="91"/>
        <end position="111"/>
    </location>
</feature>
<name>A0A5J6GAY9_STRKN</name>
<reference evidence="2 3" key="1">
    <citation type="submission" date="2017-09" db="EMBL/GenBank/DDBJ databases">
        <authorList>
            <person name="Lee N."/>
            <person name="Cho B.-K."/>
        </authorList>
    </citation>
    <scope>NUCLEOTIDE SEQUENCE [LARGE SCALE GENOMIC DNA]</scope>
    <source>
        <strain evidence="2 3">ATCC 12853</strain>
    </source>
</reference>
<feature type="compositionally biased region" description="Polar residues" evidence="1">
    <location>
        <begin position="155"/>
        <end position="166"/>
    </location>
</feature>
<dbReference type="AlphaFoldDB" id="A0A5J6GAY9"/>
<dbReference type="EMBL" id="CP023699">
    <property type="protein sequence ID" value="QEU91001.1"/>
    <property type="molecule type" value="Genomic_DNA"/>
</dbReference>
<gene>
    <name evidence="2" type="ORF">CP970_08995</name>
</gene>
<dbReference type="KEGG" id="ska:CP970_08995"/>
<feature type="compositionally biased region" description="Low complexity" evidence="1">
    <location>
        <begin position="126"/>
        <end position="154"/>
    </location>
</feature>
<keyword evidence="3" id="KW-1185">Reference proteome</keyword>
<dbReference type="Proteomes" id="UP000325529">
    <property type="component" value="Chromosome"/>
</dbReference>
<feature type="region of interest" description="Disordered" evidence="1">
    <location>
        <begin position="83"/>
        <end position="181"/>
    </location>
</feature>
<sequence length="228" mass="23648">MTVSGTKSQVNIIAVVDVIGALSTKSLQDGNLCMVDDGSSNSSHQGTPNLVTVVKPGQTVSWTALAVDLQTPVEIKNISFVPANGQRGQHDQSGLQGQQGQQSQQGQQGQPGAYGQGTYGQGAYGQSGQSGQFGQPGQSAYGQGSPGQSGQSSYDQNSYGQSTAGRGSTAHAQEGGDPASAKLDLDVWTGVVPSWMARGVAYTYRLELQMYDGVDSVMHVDSPALMCQ</sequence>
<evidence type="ECO:0000256" key="1">
    <source>
        <dbReference type="SAM" id="MobiDB-lite"/>
    </source>
</evidence>
<feature type="compositionally biased region" description="Gly residues" evidence="1">
    <location>
        <begin position="112"/>
        <end position="125"/>
    </location>
</feature>
<protein>
    <submittedName>
        <fullName evidence="2">Uncharacterized protein</fullName>
    </submittedName>
</protein>
<proteinExistence type="predicted"/>
<organism evidence="2 3">
    <name type="scientific">Streptomyces kanamyceticus</name>
    <dbReference type="NCBI Taxonomy" id="1967"/>
    <lineage>
        <taxon>Bacteria</taxon>
        <taxon>Bacillati</taxon>
        <taxon>Actinomycetota</taxon>
        <taxon>Actinomycetes</taxon>
        <taxon>Kitasatosporales</taxon>
        <taxon>Streptomycetaceae</taxon>
        <taxon>Streptomyces</taxon>
    </lineage>
</organism>